<feature type="region of interest" description="Disordered" evidence="1">
    <location>
        <begin position="1"/>
        <end position="38"/>
    </location>
</feature>
<dbReference type="Gene3D" id="3.80.10.10">
    <property type="entry name" value="Ribonuclease Inhibitor"/>
    <property type="match status" value="2"/>
</dbReference>
<evidence type="ECO:0000313" key="2">
    <source>
        <dbReference type="EMBL" id="EJK64253.1"/>
    </source>
</evidence>
<feature type="non-terminal residue" evidence="2">
    <location>
        <position position="167"/>
    </location>
</feature>
<sequence>MSADEDAGGANGDAASSTRMASSFTKGERYHARSDVESHASASARKALQQASIPSSVTELGDWAFWGCRNLPEVQLHEGLEIIGKGTFEGCRALQRVIIPSSVTKLGSCAFDGCRNLAEVRFNEGLEIIGGDAFHICDALQQMTIPSSVTKLGNWAFQGCSSLTKVQ</sequence>
<dbReference type="EMBL" id="AGNL01017471">
    <property type="protein sequence ID" value="EJK64253.1"/>
    <property type="molecule type" value="Genomic_DNA"/>
</dbReference>
<keyword evidence="3" id="KW-1185">Reference proteome</keyword>
<dbReference type="PANTHER" id="PTHR45661">
    <property type="entry name" value="SURFACE ANTIGEN"/>
    <property type="match status" value="1"/>
</dbReference>
<dbReference type="Pfam" id="PF13306">
    <property type="entry name" value="LRR_5"/>
    <property type="match status" value="1"/>
</dbReference>
<proteinExistence type="predicted"/>
<protein>
    <submittedName>
        <fullName evidence="2">Uncharacterized protein</fullName>
    </submittedName>
</protein>
<evidence type="ECO:0000313" key="3">
    <source>
        <dbReference type="Proteomes" id="UP000266841"/>
    </source>
</evidence>
<name>K0SDV4_THAOC</name>
<organism evidence="2 3">
    <name type="scientific">Thalassiosira oceanica</name>
    <name type="common">Marine diatom</name>
    <dbReference type="NCBI Taxonomy" id="159749"/>
    <lineage>
        <taxon>Eukaryota</taxon>
        <taxon>Sar</taxon>
        <taxon>Stramenopiles</taxon>
        <taxon>Ochrophyta</taxon>
        <taxon>Bacillariophyta</taxon>
        <taxon>Coscinodiscophyceae</taxon>
        <taxon>Thalassiosirophycidae</taxon>
        <taxon>Thalassiosirales</taxon>
        <taxon>Thalassiosiraceae</taxon>
        <taxon>Thalassiosira</taxon>
    </lineage>
</organism>
<feature type="compositionally biased region" description="Basic and acidic residues" evidence="1">
    <location>
        <begin position="26"/>
        <end position="38"/>
    </location>
</feature>
<dbReference type="InterPro" id="IPR053139">
    <property type="entry name" value="Surface_bspA-like"/>
</dbReference>
<accession>K0SDV4</accession>
<dbReference type="AlphaFoldDB" id="K0SDV4"/>
<dbReference type="Proteomes" id="UP000266841">
    <property type="component" value="Unassembled WGS sequence"/>
</dbReference>
<reference evidence="2 3" key="1">
    <citation type="journal article" date="2012" name="Genome Biol.">
        <title>Genome and low-iron response of an oceanic diatom adapted to chronic iron limitation.</title>
        <authorList>
            <person name="Lommer M."/>
            <person name="Specht M."/>
            <person name="Roy A.S."/>
            <person name="Kraemer L."/>
            <person name="Andreson R."/>
            <person name="Gutowska M.A."/>
            <person name="Wolf J."/>
            <person name="Bergner S.V."/>
            <person name="Schilhabel M.B."/>
            <person name="Klostermeier U.C."/>
            <person name="Beiko R.G."/>
            <person name="Rosenstiel P."/>
            <person name="Hippler M."/>
            <person name="Laroche J."/>
        </authorList>
    </citation>
    <scope>NUCLEOTIDE SEQUENCE [LARGE SCALE GENOMIC DNA]</scope>
    <source>
        <strain evidence="2 3">CCMP1005</strain>
    </source>
</reference>
<dbReference type="OrthoDB" id="10264456at2759"/>
<evidence type="ECO:0000256" key="1">
    <source>
        <dbReference type="SAM" id="MobiDB-lite"/>
    </source>
</evidence>
<dbReference type="InterPro" id="IPR032675">
    <property type="entry name" value="LRR_dom_sf"/>
</dbReference>
<gene>
    <name evidence="2" type="ORF">THAOC_15030</name>
</gene>
<comment type="caution">
    <text evidence="2">The sequence shown here is derived from an EMBL/GenBank/DDBJ whole genome shotgun (WGS) entry which is preliminary data.</text>
</comment>
<dbReference type="PANTHER" id="PTHR45661:SF3">
    <property type="entry name" value="IG-LIKE DOMAIN-CONTAINING PROTEIN"/>
    <property type="match status" value="1"/>
</dbReference>
<dbReference type="SUPFAM" id="SSF52058">
    <property type="entry name" value="L domain-like"/>
    <property type="match status" value="1"/>
</dbReference>
<dbReference type="OMA" id="FHICDAL"/>
<dbReference type="InterPro" id="IPR026906">
    <property type="entry name" value="LRR_5"/>
</dbReference>